<feature type="region of interest" description="Disordered" evidence="1">
    <location>
        <begin position="228"/>
        <end position="303"/>
    </location>
</feature>
<dbReference type="PANTHER" id="PTHR34567:SF10">
    <property type="entry name" value="OS11G0140900 PROTEIN"/>
    <property type="match status" value="1"/>
</dbReference>
<feature type="region of interest" description="Disordered" evidence="1">
    <location>
        <begin position="1"/>
        <end position="31"/>
    </location>
</feature>
<dbReference type="PANTHER" id="PTHR34567">
    <property type="entry name" value="FK506-BINDING-LIKE PROTEIN"/>
    <property type="match status" value="1"/>
</dbReference>
<dbReference type="STRING" id="1504633.A0A2T7CPY2"/>
<dbReference type="AlphaFoldDB" id="A0A2T7CPY2"/>
<sequence length="303" mass="34729">MGGQNRSRYARRQPDRPWRPPLPSHAHGHKPRSVPLWEREFCSYVGNISWQRFCENKRYVSIFPDLEQWDDSGAFENFQNAKARFWANYHGQHSDIPLPDPDMYIDKVDHHCKVDPELVADLDKVRLPIDPDNNSVLATGSADAGADNMCTQNQSGDWDICIEKPAEVDEWNWEPSPGSNATWGGNNESSSKWGTINFCWGASLEEPSWHSWSNDHYASNNRYNNLYGGSNNNRYQEPGGGSKSHIRKDNNGSGHFHQKNKKLRNKDEVFGRSSWKDPRGRKKEWHPVHNRTCQSGQGIEDGP</sequence>
<keyword evidence="3" id="KW-1185">Reference proteome</keyword>
<reference evidence="2 3" key="1">
    <citation type="submission" date="2018-04" db="EMBL/GenBank/DDBJ databases">
        <title>WGS assembly of Panicum hallii var. hallii HAL2.</title>
        <authorList>
            <person name="Lovell J."/>
            <person name="Jenkins J."/>
            <person name="Lowry D."/>
            <person name="Mamidi S."/>
            <person name="Sreedasyam A."/>
            <person name="Weng X."/>
            <person name="Barry K."/>
            <person name="Bonette J."/>
            <person name="Campitelli B."/>
            <person name="Daum C."/>
            <person name="Gordon S."/>
            <person name="Gould B."/>
            <person name="Lipzen A."/>
            <person name="MacQueen A."/>
            <person name="Palacio-Mejia J."/>
            <person name="Plott C."/>
            <person name="Shakirov E."/>
            <person name="Shu S."/>
            <person name="Yoshinaga Y."/>
            <person name="Zane M."/>
            <person name="Rokhsar D."/>
            <person name="Grimwood J."/>
            <person name="Schmutz J."/>
            <person name="Juenger T."/>
        </authorList>
    </citation>
    <scope>NUCLEOTIDE SEQUENCE [LARGE SCALE GENOMIC DNA]</scope>
    <source>
        <strain evidence="3">cv. HAL2</strain>
    </source>
</reference>
<evidence type="ECO:0000256" key="1">
    <source>
        <dbReference type="SAM" id="MobiDB-lite"/>
    </source>
</evidence>
<evidence type="ECO:0000313" key="2">
    <source>
        <dbReference type="EMBL" id="PUZ45405.1"/>
    </source>
</evidence>
<feature type="compositionally biased region" description="Basic and acidic residues" evidence="1">
    <location>
        <begin position="265"/>
        <end position="278"/>
    </location>
</feature>
<dbReference type="Proteomes" id="UP000244336">
    <property type="component" value="Chromosome 8"/>
</dbReference>
<dbReference type="Gramene" id="PUZ45405">
    <property type="protein sequence ID" value="PUZ45405"/>
    <property type="gene ID" value="GQ55_8G220600"/>
</dbReference>
<proteinExistence type="predicted"/>
<evidence type="ECO:0000313" key="3">
    <source>
        <dbReference type="Proteomes" id="UP000244336"/>
    </source>
</evidence>
<dbReference type="EMBL" id="CM009756">
    <property type="protein sequence ID" value="PUZ45405.1"/>
    <property type="molecule type" value="Genomic_DNA"/>
</dbReference>
<organism evidence="2 3">
    <name type="scientific">Panicum hallii var. hallii</name>
    <dbReference type="NCBI Taxonomy" id="1504633"/>
    <lineage>
        <taxon>Eukaryota</taxon>
        <taxon>Viridiplantae</taxon>
        <taxon>Streptophyta</taxon>
        <taxon>Embryophyta</taxon>
        <taxon>Tracheophyta</taxon>
        <taxon>Spermatophyta</taxon>
        <taxon>Magnoliopsida</taxon>
        <taxon>Liliopsida</taxon>
        <taxon>Poales</taxon>
        <taxon>Poaceae</taxon>
        <taxon>PACMAD clade</taxon>
        <taxon>Panicoideae</taxon>
        <taxon>Panicodae</taxon>
        <taxon>Paniceae</taxon>
        <taxon>Panicinae</taxon>
        <taxon>Panicum</taxon>
        <taxon>Panicum sect. Panicum</taxon>
    </lineage>
</organism>
<dbReference type="OrthoDB" id="1899291at2759"/>
<accession>A0A2T7CPY2</accession>
<name>A0A2T7CPY2_9POAL</name>
<gene>
    <name evidence="2" type="ORF">GQ55_8G220600</name>
</gene>
<protein>
    <submittedName>
        <fullName evidence="2">Uncharacterized protein</fullName>
    </submittedName>
</protein>